<name>A0A1I0CAT0_9BACT</name>
<accession>A0A1I0CAT0</accession>
<protein>
    <submittedName>
        <fullName evidence="2">Uncharacterized protein</fullName>
    </submittedName>
</protein>
<reference evidence="3" key="1">
    <citation type="submission" date="2016-10" db="EMBL/GenBank/DDBJ databases">
        <authorList>
            <person name="Varghese N."/>
            <person name="Submissions S."/>
        </authorList>
    </citation>
    <scope>NUCLEOTIDE SEQUENCE [LARGE SCALE GENOMIC DNA]</scope>
    <source>
        <strain evidence="3">DSM 16858</strain>
    </source>
</reference>
<evidence type="ECO:0000313" key="2">
    <source>
        <dbReference type="EMBL" id="SET16218.1"/>
    </source>
</evidence>
<feature type="region of interest" description="Disordered" evidence="1">
    <location>
        <begin position="30"/>
        <end position="61"/>
    </location>
</feature>
<dbReference type="AlphaFoldDB" id="A0A1I0CAT0"/>
<sequence>MRRRVLIVLLALGTVGGYASGIAHLVQRRPCPRSGEAPSWPPPECPTALAAPGGPAPAHPR</sequence>
<evidence type="ECO:0000313" key="3">
    <source>
        <dbReference type="Proteomes" id="UP000199181"/>
    </source>
</evidence>
<dbReference type="Proteomes" id="UP000199181">
    <property type="component" value="Unassembled WGS sequence"/>
</dbReference>
<keyword evidence="3" id="KW-1185">Reference proteome</keyword>
<proteinExistence type="predicted"/>
<organism evidence="2 3">
    <name type="scientific">Stigmatella erecta</name>
    <dbReference type="NCBI Taxonomy" id="83460"/>
    <lineage>
        <taxon>Bacteria</taxon>
        <taxon>Pseudomonadati</taxon>
        <taxon>Myxococcota</taxon>
        <taxon>Myxococcia</taxon>
        <taxon>Myxococcales</taxon>
        <taxon>Cystobacterineae</taxon>
        <taxon>Archangiaceae</taxon>
        <taxon>Stigmatella</taxon>
    </lineage>
</organism>
<dbReference type="RefSeq" id="WP_143075978.1">
    <property type="nucleotide sequence ID" value="NZ_FOIJ01000002.1"/>
</dbReference>
<gene>
    <name evidence="2" type="ORF">SAMN05443639_10228</name>
</gene>
<evidence type="ECO:0000256" key="1">
    <source>
        <dbReference type="SAM" id="MobiDB-lite"/>
    </source>
</evidence>
<dbReference type="EMBL" id="FOIJ01000002">
    <property type="protein sequence ID" value="SET16218.1"/>
    <property type="molecule type" value="Genomic_DNA"/>
</dbReference>